<proteinExistence type="predicted"/>
<keyword evidence="6" id="KW-0482">Metalloprotease</keyword>
<dbReference type="PANTHER" id="PTHR22726">
    <property type="entry name" value="METALLOENDOPEPTIDASE OMA1"/>
    <property type="match status" value="1"/>
</dbReference>
<dbReference type="InterPro" id="IPR003646">
    <property type="entry name" value="SH3-like_bac-type"/>
</dbReference>
<accession>A0A0F9EDH1</accession>
<dbReference type="EMBL" id="LAZR01025408">
    <property type="protein sequence ID" value="KKL72009.1"/>
    <property type="molecule type" value="Genomic_DNA"/>
</dbReference>
<feature type="region of interest" description="Disordered" evidence="7">
    <location>
        <begin position="306"/>
        <end position="331"/>
    </location>
</feature>
<feature type="compositionally biased region" description="Basic and acidic residues" evidence="7">
    <location>
        <begin position="308"/>
        <end position="319"/>
    </location>
</feature>
<dbReference type="AlphaFoldDB" id="A0A0F9EDH1"/>
<keyword evidence="3" id="KW-0479">Metal-binding</keyword>
<dbReference type="GO" id="GO:0004222">
    <property type="term" value="F:metalloendopeptidase activity"/>
    <property type="evidence" value="ECO:0007669"/>
    <property type="project" value="InterPro"/>
</dbReference>
<dbReference type="Pfam" id="PF08239">
    <property type="entry name" value="SH3_3"/>
    <property type="match status" value="1"/>
</dbReference>
<sequence>MVKVQSYKVPVRKGPGWYHPVVKEVKRGESIDVLERSGRWYKVKVSDGTIGYASKRSIRISAGSGASSGSLKKGSSIQGRRRTSRPMMVAALRGVADMGLFPREYARKHGLDPAEIERLMEMPFAAEEFKRFKGALRPPSGIASGLEGAELPATDREVGAAITMRLLGAMPASRDARLRKYVSMVGAVVQEQTPIYDVPFVFIVLKSPKANSFSAPGGFVFITTGALGVMGSEAELAGVLSHEMVHVLERHGMKELDRQSTRIESAGAMDDLDKELDMRGMDMGDKDVAADLEDMADQMFEQFIGGRKMSDEDRSDKKGTRLLSKTGYSPGGLRDFIIKSSDKVTGEDLKTYAYRDAGRRAK</sequence>
<feature type="domain" description="SH3b" evidence="8">
    <location>
        <begin position="1"/>
        <end position="61"/>
    </location>
</feature>
<feature type="non-terminal residue" evidence="9">
    <location>
        <position position="362"/>
    </location>
</feature>
<dbReference type="InterPro" id="IPR001915">
    <property type="entry name" value="Peptidase_M48"/>
</dbReference>
<reference evidence="9" key="1">
    <citation type="journal article" date="2015" name="Nature">
        <title>Complex archaea that bridge the gap between prokaryotes and eukaryotes.</title>
        <authorList>
            <person name="Spang A."/>
            <person name="Saw J.H."/>
            <person name="Jorgensen S.L."/>
            <person name="Zaremba-Niedzwiedzka K."/>
            <person name="Martijn J."/>
            <person name="Lind A.E."/>
            <person name="van Eijk R."/>
            <person name="Schleper C."/>
            <person name="Guy L."/>
            <person name="Ettema T.J."/>
        </authorList>
    </citation>
    <scope>NUCLEOTIDE SEQUENCE</scope>
</reference>
<evidence type="ECO:0000256" key="7">
    <source>
        <dbReference type="SAM" id="MobiDB-lite"/>
    </source>
</evidence>
<evidence type="ECO:0000256" key="3">
    <source>
        <dbReference type="ARBA" id="ARBA00022723"/>
    </source>
</evidence>
<dbReference type="PROSITE" id="PS51781">
    <property type="entry name" value="SH3B"/>
    <property type="match status" value="1"/>
</dbReference>
<comment type="cofactor">
    <cofactor evidence="1">
        <name>Zn(2+)</name>
        <dbReference type="ChEBI" id="CHEBI:29105"/>
    </cofactor>
</comment>
<keyword evidence="4" id="KW-0378">Hydrolase</keyword>
<keyword evidence="5" id="KW-0862">Zinc</keyword>
<dbReference type="Gene3D" id="3.30.2010.10">
    <property type="entry name" value="Metalloproteases ('zincins'), catalytic domain"/>
    <property type="match status" value="1"/>
</dbReference>
<comment type="caution">
    <text evidence="9">The sequence shown here is derived from an EMBL/GenBank/DDBJ whole genome shotgun (WGS) entry which is preliminary data.</text>
</comment>
<dbReference type="GO" id="GO:0051603">
    <property type="term" value="P:proteolysis involved in protein catabolic process"/>
    <property type="evidence" value="ECO:0007669"/>
    <property type="project" value="TreeGrafter"/>
</dbReference>
<feature type="region of interest" description="Disordered" evidence="7">
    <location>
        <begin position="62"/>
        <end position="83"/>
    </location>
</feature>
<evidence type="ECO:0000259" key="8">
    <source>
        <dbReference type="PROSITE" id="PS51781"/>
    </source>
</evidence>
<dbReference type="Pfam" id="PF01435">
    <property type="entry name" value="Peptidase_M48"/>
    <property type="match status" value="1"/>
</dbReference>
<gene>
    <name evidence="9" type="ORF">LCGC14_2089210</name>
</gene>
<dbReference type="PANTHER" id="PTHR22726:SF1">
    <property type="entry name" value="METALLOENDOPEPTIDASE OMA1, MITOCHONDRIAL"/>
    <property type="match status" value="1"/>
</dbReference>
<evidence type="ECO:0000313" key="9">
    <source>
        <dbReference type="EMBL" id="KKL72009.1"/>
    </source>
</evidence>
<evidence type="ECO:0000256" key="5">
    <source>
        <dbReference type="ARBA" id="ARBA00022833"/>
    </source>
</evidence>
<evidence type="ECO:0000256" key="4">
    <source>
        <dbReference type="ARBA" id="ARBA00022801"/>
    </source>
</evidence>
<feature type="compositionally biased region" description="Low complexity" evidence="7">
    <location>
        <begin position="62"/>
        <end position="76"/>
    </location>
</feature>
<evidence type="ECO:0000256" key="6">
    <source>
        <dbReference type="ARBA" id="ARBA00023049"/>
    </source>
</evidence>
<protein>
    <recommendedName>
        <fullName evidence="8">SH3b domain-containing protein</fullName>
    </recommendedName>
</protein>
<name>A0A0F9EDH1_9ZZZZ</name>
<dbReference type="InterPro" id="IPR051156">
    <property type="entry name" value="Mito/Outer_Membr_Metalloprot"/>
</dbReference>
<evidence type="ECO:0000256" key="2">
    <source>
        <dbReference type="ARBA" id="ARBA00022670"/>
    </source>
</evidence>
<evidence type="ECO:0000256" key="1">
    <source>
        <dbReference type="ARBA" id="ARBA00001947"/>
    </source>
</evidence>
<dbReference type="Gene3D" id="2.30.30.40">
    <property type="entry name" value="SH3 Domains"/>
    <property type="match status" value="1"/>
</dbReference>
<keyword evidence="2" id="KW-0645">Protease</keyword>
<dbReference type="GO" id="GO:0046872">
    <property type="term" value="F:metal ion binding"/>
    <property type="evidence" value="ECO:0007669"/>
    <property type="project" value="UniProtKB-KW"/>
</dbReference>
<dbReference type="GO" id="GO:0016020">
    <property type="term" value="C:membrane"/>
    <property type="evidence" value="ECO:0007669"/>
    <property type="project" value="TreeGrafter"/>
</dbReference>
<organism evidence="9">
    <name type="scientific">marine sediment metagenome</name>
    <dbReference type="NCBI Taxonomy" id="412755"/>
    <lineage>
        <taxon>unclassified sequences</taxon>
        <taxon>metagenomes</taxon>
        <taxon>ecological metagenomes</taxon>
    </lineage>
</organism>